<dbReference type="Proteomes" id="UP000694621">
    <property type="component" value="Unplaced"/>
</dbReference>
<evidence type="ECO:0000256" key="11">
    <source>
        <dbReference type="SAM" id="MobiDB-lite"/>
    </source>
</evidence>
<dbReference type="InterPro" id="IPR000152">
    <property type="entry name" value="EGF-type_Asp/Asn_hydroxyl_site"/>
</dbReference>
<accession>A0A8B9GP45</accession>
<dbReference type="PANTHER" id="PTHR24034:SF158">
    <property type="entry name" value="FIBULIN 2"/>
    <property type="match status" value="1"/>
</dbReference>
<feature type="region of interest" description="Disordered" evidence="11">
    <location>
        <begin position="180"/>
        <end position="243"/>
    </location>
</feature>
<dbReference type="InterPro" id="IPR001881">
    <property type="entry name" value="EGF-like_Ca-bd_dom"/>
</dbReference>
<comment type="caution">
    <text evidence="10">Lacks conserved residue(s) required for the propagation of feature annotation.</text>
</comment>
<keyword evidence="6" id="KW-0677">Repeat</keyword>
<dbReference type="PROSITE" id="PS50026">
    <property type="entry name" value="EGF_3"/>
    <property type="match status" value="2"/>
</dbReference>
<sequence>IAIHQSQSSPDSFFLKDILLSVYIRFWRDIAFRDVDRCQSYEGQLCHHTCINTPDSYRCTCRPGHSLLQDGHTCAPDLNECDNNPCSQECANVYGSYQCYCRLGYYLKEDGHTCEGTYFTFSTELCATGAHNCSATQTCYNIQGSFRCLSFTCPENYRKLPQLPGLSEPASENHLLPAELPDQHRDSGADLPDRSVSGVHRRQHPDQHPARKRGGLLQHPPPQQLHRGGVPAAADPWPAGLPH</sequence>
<dbReference type="PROSITE" id="PS01187">
    <property type="entry name" value="EGF_CA"/>
    <property type="match status" value="1"/>
</dbReference>
<keyword evidence="3" id="KW-0964">Secreted</keyword>
<dbReference type="Pfam" id="PF07645">
    <property type="entry name" value="EGF_CA"/>
    <property type="match status" value="2"/>
</dbReference>
<comment type="subcellular location">
    <subcellularLocation>
        <location evidence="1">Secreted</location>
        <location evidence="1">Extracellular space</location>
        <location evidence="1">Extracellular matrix</location>
    </subcellularLocation>
</comment>
<keyword evidence="8" id="KW-1015">Disulfide bond</keyword>
<dbReference type="CDD" id="cd00054">
    <property type="entry name" value="EGF_CA"/>
    <property type="match status" value="2"/>
</dbReference>
<keyword evidence="9" id="KW-0325">Glycoprotein</keyword>
<dbReference type="PROSITE" id="PS00010">
    <property type="entry name" value="ASX_HYDROXYL"/>
    <property type="match status" value="2"/>
</dbReference>
<keyword evidence="5 10" id="KW-0245">EGF-like domain</keyword>
<dbReference type="GO" id="GO:0005509">
    <property type="term" value="F:calcium ion binding"/>
    <property type="evidence" value="ECO:0007669"/>
    <property type="project" value="InterPro"/>
</dbReference>
<dbReference type="Pfam" id="PF12662">
    <property type="entry name" value="cEGF"/>
    <property type="match status" value="1"/>
</dbReference>
<dbReference type="InterPro" id="IPR009030">
    <property type="entry name" value="Growth_fac_rcpt_cys_sf"/>
</dbReference>
<keyword evidence="4" id="KW-0272">Extracellular matrix</keyword>
<name>A0A8B9GP45_ASTMX</name>
<reference evidence="13" key="1">
    <citation type="submission" date="2025-08" db="UniProtKB">
        <authorList>
            <consortium name="Ensembl"/>
        </authorList>
    </citation>
    <scope>IDENTIFICATION</scope>
</reference>
<protein>
    <recommendedName>
        <fullName evidence="12">EGF-like domain-containing protein</fullName>
    </recommendedName>
</protein>
<dbReference type="Gene3D" id="2.10.25.10">
    <property type="entry name" value="Laminin"/>
    <property type="match status" value="3"/>
</dbReference>
<evidence type="ECO:0000256" key="9">
    <source>
        <dbReference type="ARBA" id="ARBA00023180"/>
    </source>
</evidence>
<dbReference type="FunFam" id="2.10.25.10:FF:000078">
    <property type="entry name" value="Fibulin-1"/>
    <property type="match status" value="1"/>
</dbReference>
<dbReference type="SUPFAM" id="SSF57184">
    <property type="entry name" value="Growth factor receptor domain"/>
    <property type="match status" value="1"/>
</dbReference>
<feature type="domain" description="EGF-like" evidence="12">
    <location>
        <begin position="34"/>
        <end position="75"/>
    </location>
</feature>
<evidence type="ECO:0000256" key="5">
    <source>
        <dbReference type="ARBA" id="ARBA00022536"/>
    </source>
</evidence>
<dbReference type="SMART" id="SM00179">
    <property type="entry name" value="EGF_CA"/>
    <property type="match status" value="3"/>
</dbReference>
<evidence type="ECO:0000256" key="8">
    <source>
        <dbReference type="ARBA" id="ARBA00023157"/>
    </source>
</evidence>
<evidence type="ECO:0000256" key="7">
    <source>
        <dbReference type="ARBA" id="ARBA00022837"/>
    </source>
</evidence>
<evidence type="ECO:0000256" key="2">
    <source>
        <dbReference type="ARBA" id="ARBA00006127"/>
    </source>
</evidence>
<keyword evidence="7" id="KW-0106">Calcium</keyword>
<dbReference type="InterPro" id="IPR026823">
    <property type="entry name" value="cEGF"/>
</dbReference>
<dbReference type="InterPro" id="IPR050751">
    <property type="entry name" value="ECM_structural_protein"/>
</dbReference>
<evidence type="ECO:0000256" key="10">
    <source>
        <dbReference type="PROSITE-ProRule" id="PRU00076"/>
    </source>
</evidence>
<evidence type="ECO:0000313" key="13">
    <source>
        <dbReference type="Ensembl" id="ENSAMXP00005000339.1"/>
    </source>
</evidence>
<evidence type="ECO:0000256" key="6">
    <source>
        <dbReference type="ARBA" id="ARBA00022737"/>
    </source>
</evidence>
<dbReference type="PROSITE" id="PS01186">
    <property type="entry name" value="EGF_2"/>
    <property type="match status" value="1"/>
</dbReference>
<evidence type="ECO:0000256" key="1">
    <source>
        <dbReference type="ARBA" id="ARBA00004498"/>
    </source>
</evidence>
<evidence type="ECO:0000259" key="12">
    <source>
        <dbReference type="PROSITE" id="PS50026"/>
    </source>
</evidence>
<proteinExistence type="inferred from homology"/>
<dbReference type="PANTHER" id="PTHR24034">
    <property type="entry name" value="EGF-LIKE DOMAIN-CONTAINING PROTEIN"/>
    <property type="match status" value="1"/>
</dbReference>
<organism evidence="13 14">
    <name type="scientific">Astyanax mexicanus</name>
    <name type="common">Blind cave fish</name>
    <name type="synonym">Astyanax fasciatus mexicanus</name>
    <dbReference type="NCBI Taxonomy" id="7994"/>
    <lineage>
        <taxon>Eukaryota</taxon>
        <taxon>Metazoa</taxon>
        <taxon>Chordata</taxon>
        <taxon>Craniata</taxon>
        <taxon>Vertebrata</taxon>
        <taxon>Euteleostomi</taxon>
        <taxon>Actinopterygii</taxon>
        <taxon>Neopterygii</taxon>
        <taxon>Teleostei</taxon>
        <taxon>Ostariophysi</taxon>
        <taxon>Characiformes</taxon>
        <taxon>Characoidei</taxon>
        <taxon>Acestrorhamphidae</taxon>
        <taxon>Acestrorhamphinae</taxon>
        <taxon>Astyanax</taxon>
    </lineage>
</organism>
<evidence type="ECO:0000256" key="4">
    <source>
        <dbReference type="ARBA" id="ARBA00022530"/>
    </source>
</evidence>
<dbReference type="InterPro" id="IPR018097">
    <property type="entry name" value="EGF_Ca-bd_CS"/>
</dbReference>
<dbReference type="FunFam" id="2.10.25.10:FF:000240">
    <property type="entry name" value="Vitamin K-dependent protein S"/>
    <property type="match status" value="1"/>
</dbReference>
<dbReference type="InterPro" id="IPR000742">
    <property type="entry name" value="EGF"/>
</dbReference>
<dbReference type="Ensembl" id="ENSAMXT00005000373.1">
    <property type="protein sequence ID" value="ENSAMXP00005000339.1"/>
    <property type="gene ID" value="ENSAMXG00005000200.1"/>
</dbReference>
<dbReference type="AlphaFoldDB" id="A0A8B9GP45"/>
<dbReference type="SMART" id="SM00181">
    <property type="entry name" value="EGF"/>
    <property type="match status" value="2"/>
</dbReference>
<evidence type="ECO:0000313" key="14">
    <source>
        <dbReference type="Proteomes" id="UP000694621"/>
    </source>
</evidence>
<comment type="similarity">
    <text evidence="2">Belongs to the fibulin family.</text>
</comment>
<feature type="compositionally biased region" description="Basic and acidic residues" evidence="11">
    <location>
        <begin position="181"/>
        <end position="193"/>
    </location>
</feature>
<evidence type="ECO:0000256" key="3">
    <source>
        <dbReference type="ARBA" id="ARBA00022525"/>
    </source>
</evidence>
<feature type="domain" description="EGF-like" evidence="12">
    <location>
        <begin position="77"/>
        <end position="115"/>
    </location>
</feature>
<dbReference type="InterPro" id="IPR049883">
    <property type="entry name" value="NOTCH1_EGF-like"/>
</dbReference>